<organism evidence="1 2">
    <name type="scientific">Bacillus hominis</name>
    <dbReference type="NCBI Taxonomy" id="2817478"/>
    <lineage>
        <taxon>Bacteria</taxon>
        <taxon>Bacillati</taxon>
        <taxon>Bacillota</taxon>
        <taxon>Bacilli</taxon>
        <taxon>Bacillales</taxon>
        <taxon>Bacillaceae</taxon>
        <taxon>Bacillus</taxon>
        <taxon>Bacillus cereus group</taxon>
    </lineage>
</organism>
<dbReference type="EMBL" id="JAUCFG010000002">
    <property type="protein sequence ID" value="MDM5439852.1"/>
    <property type="molecule type" value="Genomic_DNA"/>
</dbReference>
<gene>
    <name evidence="1" type="ORF">QUG02_17465</name>
</gene>
<evidence type="ECO:0008006" key="3">
    <source>
        <dbReference type="Google" id="ProtNLM"/>
    </source>
</evidence>
<reference evidence="1 2" key="1">
    <citation type="submission" date="2023-06" db="EMBL/GenBank/DDBJ databases">
        <title>Comparative genomics of Bacillaceae isolates and their secondary metabolite potential.</title>
        <authorList>
            <person name="Song L."/>
            <person name="Nielsen L.J."/>
            <person name="Mohite O."/>
            <person name="Xu X."/>
            <person name="Weber T."/>
            <person name="Kovacs A.T."/>
        </authorList>
    </citation>
    <scope>NUCLEOTIDE SEQUENCE [LARGE SCALE GENOMIC DNA]</scope>
    <source>
        <strain evidence="1 2">DX2.1</strain>
    </source>
</reference>
<accession>A0ABT7RA96</accession>
<keyword evidence="2" id="KW-1185">Reference proteome</keyword>
<dbReference type="Proteomes" id="UP001224139">
    <property type="component" value="Unassembled WGS sequence"/>
</dbReference>
<protein>
    <recommendedName>
        <fullName evidence="3">Phage protein</fullName>
    </recommendedName>
</protein>
<evidence type="ECO:0000313" key="1">
    <source>
        <dbReference type="EMBL" id="MDM5439852.1"/>
    </source>
</evidence>
<proteinExistence type="predicted"/>
<evidence type="ECO:0000313" key="2">
    <source>
        <dbReference type="Proteomes" id="UP001224139"/>
    </source>
</evidence>
<sequence length="53" mass="5981">MKSLVIKPFIDKDTQTGYSEGDMYESVDSKRIAFLVKEGYLSPPPKKTVKKDA</sequence>
<dbReference type="RefSeq" id="WP_289359927.1">
    <property type="nucleotide sequence ID" value="NZ_JAUCFG010000002.1"/>
</dbReference>
<name>A0ABT7RA96_9BACI</name>
<comment type="caution">
    <text evidence="1">The sequence shown here is derived from an EMBL/GenBank/DDBJ whole genome shotgun (WGS) entry which is preliminary data.</text>
</comment>